<sequence>MLPLLAIPIVSQATETVSGNVSFFAQPIDLILFDLLIWFGWIPIALTLGWGFREMWLNYRRGIFVGKLKFTILAIDVPSMTEQTPKALENLFASLYAAKSTITWKEHWIYGKLHPVFSFEIVSTEGYIQFLVRTQTRFRDVVEAGIYAHYPEAEISEVEDYANKFPNEFPNDTHEMWGAEVTLDKNQMFPIRTYVDFEDRMTQEIKDPLGLTLEQLAKMRAGEHFWIQFLVQPSSNDWQKKSVDYVRKVYGDEDKPKQSAFLGTLNSTVSWPAGLLEHATGIDLSNLLGTNVPAGEDDPWKAFKITLPQKDEAEAILTKATKVGHGVKVRVLYVAQKNAFVKVERTAIVKGVFSAYSHLNFNKFTLYIPQVPKDDYFWMRWVYTKKQHRLMSAYQNRSWGVGATPVFLNVEELATLWHFPTITMKAPLVKKSESKRAEPPTGLPITFLEETLSGMGRAREEAAQGMPIDQGIHDLDDGLFVPPGIAFAPLSDEQQVKSLPRIHSPIKQHVSTIEDERERYVEEEQELSPHEDIDPLQGLVEPSISEGRSEEDSESVPPNLPI</sequence>
<keyword evidence="2" id="KW-1133">Transmembrane helix</keyword>
<keyword evidence="2" id="KW-0472">Membrane</keyword>
<keyword evidence="2" id="KW-0812">Transmembrane</keyword>
<feature type="compositionally biased region" description="Basic and acidic residues" evidence="1">
    <location>
        <begin position="513"/>
        <end position="533"/>
    </location>
</feature>
<dbReference type="InterPro" id="IPR058441">
    <property type="entry name" value="DUF8128"/>
</dbReference>
<dbReference type="EMBL" id="PFEU01000018">
    <property type="protein sequence ID" value="PJE76510.1"/>
    <property type="molecule type" value="Genomic_DNA"/>
</dbReference>
<evidence type="ECO:0000313" key="5">
    <source>
        <dbReference type="Proteomes" id="UP000231436"/>
    </source>
</evidence>
<feature type="region of interest" description="Disordered" evidence="1">
    <location>
        <begin position="513"/>
        <end position="562"/>
    </location>
</feature>
<protein>
    <recommendedName>
        <fullName evidence="3">DUF8128 domain-containing protein</fullName>
    </recommendedName>
</protein>
<organism evidence="4 5">
    <name type="scientific">Candidatus Uhrbacteria bacterium CG10_big_fil_rev_8_21_14_0_10_48_16</name>
    <dbReference type="NCBI Taxonomy" id="1975038"/>
    <lineage>
        <taxon>Bacteria</taxon>
        <taxon>Candidatus Uhriibacteriota</taxon>
    </lineage>
</organism>
<dbReference type="Pfam" id="PF26449">
    <property type="entry name" value="DUF8128"/>
    <property type="match status" value="1"/>
</dbReference>
<evidence type="ECO:0000256" key="1">
    <source>
        <dbReference type="SAM" id="MobiDB-lite"/>
    </source>
</evidence>
<gene>
    <name evidence="4" type="ORF">COV05_04035</name>
</gene>
<evidence type="ECO:0000256" key="2">
    <source>
        <dbReference type="SAM" id="Phobius"/>
    </source>
</evidence>
<accession>A0A2M8LGC8</accession>
<feature type="domain" description="DUF8128" evidence="3">
    <location>
        <begin position="78"/>
        <end position="428"/>
    </location>
</feature>
<feature type="transmembrane region" description="Helical" evidence="2">
    <location>
        <begin position="29"/>
        <end position="52"/>
    </location>
</feature>
<proteinExistence type="predicted"/>
<reference evidence="5" key="1">
    <citation type="submission" date="2017-09" db="EMBL/GenBank/DDBJ databases">
        <title>Depth-based differentiation of microbial function through sediment-hosted aquifers and enrichment of novel symbionts in the deep terrestrial subsurface.</title>
        <authorList>
            <person name="Probst A.J."/>
            <person name="Ladd B."/>
            <person name="Jarett J.K."/>
            <person name="Geller-Mcgrath D.E."/>
            <person name="Sieber C.M.K."/>
            <person name="Emerson J.B."/>
            <person name="Anantharaman K."/>
            <person name="Thomas B.C."/>
            <person name="Malmstrom R."/>
            <person name="Stieglmeier M."/>
            <person name="Klingl A."/>
            <person name="Woyke T."/>
            <person name="Ryan C.M."/>
            <person name="Banfield J.F."/>
        </authorList>
    </citation>
    <scope>NUCLEOTIDE SEQUENCE [LARGE SCALE GENOMIC DNA]</scope>
</reference>
<evidence type="ECO:0000259" key="3">
    <source>
        <dbReference type="Pfam" id="PF26449"/>
    </source>
</evidence>
<comment type="caution">
    <text evidence="4">The sequence shown here is derived from an EMBL/GenBank/DDBJ whole genome shotgun (WGS) entry which is preliminary data.</text>
</comment>
<name>A0A2M8LGC8_9BACT</name>
<evidence type="ECO:0000313" key="4">
    <source>
        <dbReference type="EMBL" id="PJE76510.1"/>
    </source>
</evidence>
<dbReference type="Proteomes" id="UP000231436">
    <property type="component" value="Unassembled WGS sequence"/>
</dbReference>
<dbReference type="AlphaFoldDB" id="A0A2M8LGC8"/>